<dbReference type="SUPFAM" id="SSF53092">
    <property type="entry name" value="Creatinase/prolidase N-terminal domain"/>
    <property type="match status" value="1"/>
</dbReference>
<dbReference type="STRING" id="39841.SAMN05660836_01382"/>
<name>A0A1I4TFC0_9BACT</name>
<dbReference type="PANTHER" id="PTHR46112">
    <property type="entry name" value="AMINOPEPTIDASE"/>
    <property type="match status" value="1"/>
</dbReference>
<keyword evidence="3" id="KW-0645">Protease</keyword>
<evidence type="ECO:0000259" key="1">
    <source>
        <dbReference type="Pfam" id="PF00557"/>
    </source>
</evidence>
<evidence type="ECO:0000313" key="3">
    <source>
        <dbReference type="EMBL" id="SFM75313.1"/>
    </source>
</evidence>
<dbReference type="EMBL" id="FOUU01000003">
    <property type="protein sequence ID" value="SFM75313.1"/>
    <property type="molecule type" value="Genomic_DNA"/>
</dbReference>
<dbReference type="SUPFAM" id="SSF55920">
    <property type="entry name" value="Creatinase/aminopeptidase"/>
    <property type="match status" value="1"/>
</dbReference>
<dbReference type="AlphaFoldDB" id="A0A1I4TFC0"/>
<keyword evidence="3" id="KW-0031">Aminopeptidase</keyword>
<dbReference type="RefSeq" id="WP_093394516.1">
    <property type="nucleotide sequence ID" value="NZ_FOUU01000003.1"/>
</dbReference>
<proteinExistence type="predicted"/>
<gene>
    <name evidence="3" type="ORF">SAMN05660836_01382</name>
</gene>
<dbReference type="InterPro" id="IPR000994">
    <property type="entry name" value="Pept_M24"/>
</dbReference>
<feature type="domain" description="Creatinase N-terminal" evidence="2">
    <location>
        <begin position="11"/>
        <end position="137"/>
    </location>
</feature>
<dbReference type="Pfam" id="PF00557">
    <property type="entry name" value="Peptidase_M24"/>
    <property type="match status" value="1"/>
</dbReference>
<dbReference type="Pfam" id="PF01321">
    <property type="entry name" value="Creatinase_N"/>
    <property type="match status" value="1"/>
</dbReference>
<organism evidence="3 4">
    <name type="scientific">Thermodesulforhabdus norvegica</name>
    <dbReference type="NCBI Taxonomy" id="39841"/>
    <lineage>
        <taxon>Bacteria</taxon>
        <taxon>Pseudomonadati</taxon>
        <taxon>Thermodesulfobacteriota</taxon>
        <taxon>Syntrophobacteria</taxon>
        <taxon>Syntrophobacterales</taxon>
        <taxon>Thermodesulforhabdaceae</taxon>
        <taxon>Thermodesulforhabdus</taxon>
    </lineage>
</organism>
<sequence>MLFETAEIERRIEGFRRLLKDESVPCEVTVIHHLADVFYFSGTIQDGFIIIGSEGDPLFALKRNVDRAKKETPLKSVEPLRRSGDLRDFLLRACGQPPRSVGMALDVMSVLEYEKIRRLLKGAEIVDVSSCIRKVRSKKSGEELELMRGAARIGHWVYEKAREIIAPGMDEWQLSATLEYEARLKGNLGIIRVRNRRLEMYFGHILSGGEASLPSYGDFPTGGAGVSPAFSQGSTSRKIGSNEVVSIDTMINNHGYLNDQTRNFSLGKPPDILRRAFDLSLELHELFRRKALPGTTGGGLYDEIMKRVSATDLAPYFMGYGQNRVVFIGHGIGIEVDEVPFIARNQKTVIEAGMTVAFEPKFVVPGVGVVGIENTYLINDHGAVSMNISPEELVVL</sequence>
<dbReference type="InterPro" id="IPR036005">
    <property type="entry name" value="Creatinase/aminopeptidase-like"/>
</dbReference>
<dbReference type="GO" id="GO:0004177">
    <property type="term" value="F:aminopeptidase activity"/>
    <property type="evidence" value="ECO:0007669"/>
    <property type="project" value="UniProtKB-KW"/>
</dbReference>
<dbReference type="OrthoDB" id="9806388at2"/>
<dbReference type="InterPro" id="IPR029149">
    <property type="entry name" value="Creatin/AminoP/Spt16_N"/>
</dbReference>
<evidence type="ECO:0000259" key="2">
    <source>
        <dbReference type="Pfam" id="PF01321"/>
    </source>
</evidence>
<dbReference type="CDD" id="cd01066">
    <property type="entry name" value="APP_MetAP"/>
    <property type="match status" value="1"/>
</dbReference>
<protein>
    <submittedName>
        <fullName evidence="3">Xaa-Pro aminopeptidase</fullName>
    </submittedName>
</protein>
<evidence type="ECO:0000313" key="4">
    <source>
        <dbReference type="Proteomes" id="UP000199611"/>
    </source>
</evidence>
<accession>A0A1I4TFC0</accession>
<dbReference type="Proteomes" id="UP000199611">
    <property type="component" value="Unassembled WGS sequence"/>
</dbReference>
<keyword evidence="4" id="KW-1185">Reference proteome</keyword>
<dbReference type="Gene3D" id="3.90.230.10">
    <property type="entry name" value="Creatinase/methionine aminopeptidase superfamily"/>
    <property type="match status" value="1"/>
</dbReference>
<dbReference type="Gene3D" id="3.40.350.10">
    <property type="entry name" value="Creatinase/prolidase N-terminal domain"/>
    <property type="match status" value="1"/>
</dbReference>
<dbReference type="PANTHER" id="PTHR46112:SF2">
    <property type="entry name" value="XAA-PRO AMINOPEPTIDASE P-RELATED"/>
    <property type="match status" value="1"/>
</dbReference>
<reference evidence="3 4" key="1">
    <citation type="submission" date="2016-10" db="EMBL/GenBank/DDBJ databases">
        <authorList>
            <person name="de Groot N.N."/>
        </authorList>
    </citation>
    <scope>NUCLEOTIDE SEQUENCE [LARGE SCALE GENOMIC DNA]</scope>
    <source>
        <strain evidence="3 4">DSM 9990</strain>
    </source>
</reference>
<dbReference type="InterPro" id="IPR000587">
    <property type="entry name" value="Creatinase_N"/>
</dbReference>
<feature type="domain" description="Peptidase M24" evidence="1">
    <location>
        <begin position="145"/>
        <end position="379"/>
    </location>
</feature>
<keyword evidence="3" id="KW-0378">Hydrolase</keyword>
<dbReference type="InterPro" id="IPR050659">
    <property type="entry name" value="Peptidase_M24B"/>
</dbReference>